<keyword evidence="3" id="KW-1185">Reference proteome</keyword>
<organism evidence="2 3">
    <name type="scientific">[Torrubiella] hemipterigena</name>
    <dbReference type="NCBI Taxonomy" id="1531966"/>
    <lineage>
        <taxon>Eukaryota</taxon>
        <taxon>Fungi</taxon>
        <taxon>Dikarya</taxon>
        <taxon>Ascomycota</taxon>
        <taxon>Pezizomycotina</taxon>
        <taxon>Sordariomycetes</taxon>
        <taxon>Hypocreomycetidae</taxon>
        <taxon>Hypocreales</taxon>
        <taxon>Clavicipitaceae</taxon>
        <taxon>Clavicipitaceae incertae sedis</taxon>
        <taxon>'Torrubiella' clade</taxon>
    </lineage>
</organism>
<dbReference type="Pfam" id="PF14856">
    <property type="entry name" value="Hce2"/>
    <property type="match status" value="1"/>
</dbReference>
<protein>
    <recommendedName>
        <fullName evidence="1">Ecp2 effector protein-like domain-containing protein</fullName>
    </recommendedName>
</protein>
<dbReference type="HOGENOM" id="CLU_2238493_0_0_1"/>
<dbReference type="InterPro" id="IPR029226">
    <property type="entry name" value="Ecp2-like"/>
</dbReference>
<gene>
    <name evidence="2" type="ORF">VHEMI10599</name>
</gene>
<accession>A0A0A1TTH9</accession>
<proteinExistence type="predicted"/>
<feature type="domain" description="Ecp2 effector protein-like" evidence="1">
    <location>
        <begin position="36"/>
        <end position="102"/>
    </location>
</feature>
<dbReference type="AlphaFoldDB" id="A0A0A1TTH9"/>
<evidence type="ECO:0000313" key="3">
    <source>
        <dbReference type="Proteomes" id="UP000039046"/>
    </source>
</evidence>
<dbReference type="Proteomes" id="UP000039046">
    <property type="component" value="Unassembled WGS sequence"/>
</dbReference>
<evidence type="ECO:0000313" key="2">
    <source>
        <dbReference type="EMBL" id="CEJ95097.1"/>
    </source>
</evidence>
<dbReference type="EMBL" id="CDHN01000008">
    <property type="protein sequence ID" value="CEJ95097.1"/>
    <property type="molecule type" value="Genomic_DNA"/>
</dbReference>
<name>A0A0A1TTH9_9HYPO</name>
<reference evidence="2 3" key="1">
    <citation type="journal article" date="2015" name="Genome Announc.">
        <title>Draft Genome Sequence and Gene Annotation of the Entomopathogenic Fungus Verticillium hemipterigenum.</title>
        <authorList>
            <person name="Horn F."/>
            <person name="Habel A."/>
            <person name="Scharf D.H."/>
            <person name="Dworschak J."/>
            <person name="Brakhage A.A."/>
            <person name="Guthke R."/>
            <person name="Hertweck C."/>
            <person name="Linde J."/>
        </authorList>
    </citation>
    <scope>NUCLEOTIDE SEQUENCE [LARGE SCALE GENOMIC DNA]</scope>
</reference>
<sequence>MYVISHLTVVQLSASSSILPLKRAKRWSRTLRPPLSASPPFSDCGQLICNIEGTDGDYTTIMRVQRTILKYGECKLLVYGSGTSNIWFKVTKQDVIDIICESKVL</sequence>
<evidence type="ECO:0000259" key="1">
    <source>
        <dbReference type="Pfam" id="PF14856"/>
    </source>
</evidence>